<comment type="caution">
    <text evidence="3">The sequence shown here is derived from an EMBL/GenBank/DDBJ whole genome shotgun (WGS) entry which is preliminary data.</text>
</comment>
<dbReference type="PANTHER" id="PTHR19353">
    <property type="entry name" value="FATTY ACID DESATURASE 2"/>
    <property type="match status" value="1"/>
</dbReference>
<dbReference type="RefSeq" id="WP_284101212.1">
    <property type="nucleotide sequence ID" value="NZ_JARRAF010000013.1"/>
</dbReference>
<dbReference type="EC" id="1.14.19.-" evidence="3"/>
<protein>
    <submittedName>
        <fullName evidence="3">Acyl-CoA desaturase</fullName>
        <ecNumber evidence="3">1.14.19.-</ecNumber>
    </submittedName>
</protein>
<keyword evidence="3" id="KW-0560">Oxidoreductase</keyword>
<keyword evidence="1" id="KW-0812">Transmembrane</keyword>
<dbReference type="EMBL" id="JARRAF010000013">
    <property type="protein sequence ID" value="MDK2124900.1"/>
    <property type="molecule type" value="Genomic_DNA"/>
</dbReference>
<reference evidence="3" key="1">
    <citation type="submission" date="2023-03" db="EMBL/GenBank/DDBJ databases">
        <title>Chitinimonas shenzhenensis gen. nov., sp. nov., a novel member of family Burkholderiaceae isolated from activated sludge collected in Shen Zhen, China.</title>
        <authorList>
            <person name="Wang X."/>
        </authorList>
    </citation>
    <scope>NUCLEOTIDE SEQUENCE</scope>
    <source>
        <strain evidence="3">DQS-5</strain>
    </source>
</reference>
<proteinExistence type="predicted"/>
<keyword evidence="4" id="KW-1185">Reference proteome</keyword>
<dbReference type="GO" id="GO:0016491">
    <property type="term" value="F:oxidoreductase activity"/>
    <property type="evidence" value="ECO:0007669"/>
    <property type="project" value="UniProtKB-KW"/>
</dbReference>
<organism evidence="3 4">
    <name type="scientific">Parachitinimonas caeni</name>
    <dbReference type="NCBI Taxonomy" id="3031301"/>
    <lineage>
        <taxon>Bacteria</taxon>
        <taxon>Pseudomonadati</taxon>
        <taxon>Pseudomonadota</taxon>
        <taxon>Betaproteobacteria</taxon>
        <taxon>Neisseriales</taxon>
        <taxon>Chitinibacteraceae</taxon>
        <taxon>Parachitinimonas</taxon>
    </lineage>
</organism>
<keyword evidence="1" id="KW-0472">Membrane</keyword>
<gene>
    <name evidence="3" type="ORF">PZA18_12670</name>
</gene>
<dbReference type="Pfam" id="PF00487">
    <property type="entry name" value="FA_desaturase"/>
    <property type="match status" value="1"/>
</dbReference>
<dbReference type="PIRSF" id="PIRSF015921">
    <property type="entry name" value="FA_sphinglp_des"/>
    <property type="match status" value="1"/>
</dbReference>
<feature type="transmembrane region" description="Helical" evidence="1">
    <location>
        <begin position="99"/>
        <end position="118"/>
    </location>
</feature>
<dbReference type="InterPro" id="IPR012171">
    <property type="entry name" value="Fatty_acid_desaturase"/>
</dbReference>
<feature type="transmembrane region" description="Helical" evidence="1">
    <location>
        <begin position="65"/>
        <end position="87"/>
    </location>
</feature>
<feature type="transmembrane region" description="Helical" evidence="1">
    <location>
        <begin position="202"/>
        <end position="223"/>
    </location>
</feature>
<evidence type="ECO:0000313" key="3">
    <source>
        <dbReference type="EMBL" id="MDK2124900.1"/>
    </source>
</evidence>
<feature type="transmembrane region" description="Helical" evidence="1">
    <location>
        <begin position="39"/>
        <end position="59"/>
    </location>
</feature>
<dbReference type="InterPro" id="IPR005804">
    <property type="entry name" value="FA_desaturase_dom"/>
</dbReference>
<feature type="transmembrane region" description="Helical" evidence="1">
    <location>
        <begin position="229"/>
        <end position="251"/>
    </location>
</feature>
<evidence type="ECO:0000313" key="4">
    <source>
        <dbReference type="Proteomes" id="UP001172778"/>
    </source>
</evidence>
<dbReference type="CDD" id="cd03506">
    <property type="entry name" value="Delta6-FADS-like"/>
    <property type="match status" value="1"/>
</dbReference>
<dbReference type="PANTHER" id="PTHR19353:SF19">
    <property type="entry name" value="DELTA(5) FATTY ACID DESATURASE C-RELATED"/>
    <property type="match status" value="1"/>
</dbReference>
<accession>A0ABT7E0E2</accession>
<feature type="transmembrane region" description="Helical" evidence="1">
    <location>
        <begin position="162"/>
        <end position="181"/>
    </location>
</feature>
<dbReference type="Proteomes" id="UP001172778">
    <property type="component" value="Unassembled WGS sequence"/>
</dbReference>
<evidence type="ECO:0000259" key="2">
    <source>
        <dbReference type="Pfam" id="PF00487"/>
    </source>
</evidence>
<name>A0ABT7E0E2_9NEIS</name>
<evidence type="ECO:0000256" key="1">
    <source>
        <dbReference type="SAM" id="Phobius"/>
    </source>
</evidence>
<feature type="domain" description="Fatty acid desaturase" evidence="2">
    <location>
        <begin position="64"/>
        <end position="335"/>
    </location>
</feature>
<sequence length="356" mass="40981">MTQQRLQFPPRTAFFETLKSRVDGYLQAEGKRPTGNWRLAAKALLALGAMFGGYVWLVFLTDSLWQAVLAAFVMVQGMVLTAFGVMHDGAHGSLSRRRWLNWLAGATMDVLGSSSMLWRQKHNMLHHTYTNVDGKDDDIAIGSLMRFSPSQPRKPWHRLQHWYAPLLYSLLSLYLLFFSDFQKVFTGRIGETALQPRKWWELPYFFSVKLAYFAYALLVPMLLHPWWLVLSFFIGMHLLFGLTLSLVFQLAHTVEGADFPLPDANGLMPYDWAEHQLRTTANFAPGSRLVNFYTGGLNHQVEHHLFHKMSHVHYPAISRIVRDTCREFGIVYHSFGTTRAAILAHFRHLRRMGQPV</sequence>
<keyword evidence="1" id="KW-1133">Transmembrane helix</keyword>